<evidence type="ECO:0000256" key="3">
    <source>
        <dbReference type="ARBA" id="ARBA00022781"/>
    </source>
</evidence>
<comment type="caution">
    <text evidence="6">The sequence shown here is derived from an EMBL/GenBank/DDBJ whole genome shotgun (WGS) entry which is preliminary data.</text>
</comment>
<dbReference type="Proteomes" id="UP000177905">
    <property type="component" value="Unassembled WGS sequence"/>
</dbReference>
<dbReference type="GO" id="GO:0046961">
    <property type="term" value="F:proton-transporting ATPase activity, rotational mechanism"/>
    <property type="evidence" value="ECO:0007669"/>
    <property type="project" value="InterPro"/>
</dbReference>
<keyword evidence="2" id="KW-0813">Transport</keyword>
<evidence type="ECO:0000256" key="4">
    <source>
        <dbReference type="ARBA" id="ARBA00023065"/>
    </source>
</evidence>
<keyword evidence="3" id="KW-0375">Hydrogen ion transport</keyword>
<reference evidence="6 7" key="1">
    <citation type="journal article" date="2016" name="Nat. Commun.">
        <title>Thousands of microbial genomes shed light on interconnected biogeochemical processes in an aquifer system.</title>
        <authorList>
            <person name="Anantharaman K."/>
            <person name="Brown C.T."/>
            <person name="Hug L.A."/>
            <person name="Sharon I."/>
            <person name="Castelle C.J."/>
            <person name="Probst A.J."/>
            <person name="Thomas B.C."/>
            <person name="Singh A."/>
            <person name="Wilkins M.J."/>
            <person name="Karaoz U."/>
            <person name="Brodie E.L."/>
            <person name="Williams K.H."/>
            <person name="Hubbard S.S."/>
            <person name="Banfield J.F."/>
        </authorList>
    </citation>
    <scope>NUCLEOTIDE SEQUENCE [LARGE SCALE GENOMIC DNA]</scope>
</reference>
<dbReference type="Gene3D" id="1.20.5.620">
    <property type="entry name" value="F1F0 ATP synthase subunit B, membrane domain"/>
    <property type="match status" value="1"/>
</dbReference>
<sequence length="107" mass="12367">MALSDIENKIKQDTNIEAENIISEAKSQAMQIIKEAEARAEKERDEILFSGKKEAEDLKRAFITPFKLESKKKILEEKRKILDLIFEGKSKDLKEKKEIEVAKVLFS</sequence>
<proteinExistence type="inferred from homology"/>
<keyword evidence="4" id="KW-0406">Ion transport</keyword>
<dbReference type="EMBL" id="MEUA01000048">
    <property type="protein sequence ID" value="OGC13745.1"/>
    <property type="molecule type" value="Genomic_DNA"/>
</dbReference>
<protein>
    <submittedName>
        <fullName evidence="6">Uncharacterized protein</fullName>
    </submittedName>
</protein>
<name>A0A1F4RZX6_UNCSA</name>
<evidence type="ECO:0000313" key="6">
    <source>
        <dbReference type="EMBL" id="OGC13745.1"/>
    </source>
</evidence>
<organism evidence="6 7">
    <name type="scientific">candidate division WOR-1 bacterium RIFOXYB2_FULL_36_35</name>
    <dbReference type="NCBI Taxonomy" id="1802578"/>
    <lineage>
        <taxon>Bacteria</taxon>
        <taxon>Bacillati</taxon>
        <taxon>Saganbacteria</taxon>
    </lineage>
</organism>
<keyword evidence="5" id="KW-0066">ATP synthesis</keyword>
<dbReference type="AlphaFoldDB" id="A0A1F4RZX6"/>
<evidence type="ECO:0000256" key="1">
    <source>
        <dbReference type="ARBA" id="ARBA00005901"/>
    </source>
</evidence>
<gene>
    <name evidence="6" type="ORF">A2290_07720</name>
</gene>
<comment type="similarity">
    <text evidence="1">Belongs to the V-ATPase E subunit family.</text>
</comment>
<dbReference type="GO" id="GO:0033178">
    <property type="term" value="C:proton-transporting two-sector ATPase complex, catalytic domain"/>
    <property type="evidence" value="ECO:0007669"/>
    <property type="project" value="InterPro"/>
</dbReference>
<evidence type="ECO:0000313" key="7">
    <source>
        <dbReference type="Proteomes" id="UP000177905"/>
    </source>
</evidence>
<evidence type="ECO:0000256" key="2">
    <source>
        <dbReference type="ARBA" id="ARBA00022448"/>
    </source>
</evidence>
<accession>A0A1F4RZX6</accession>
<dbReference type="GO" id="GO:0006754">
    <property type="term" value="P:ATP biosynthetic process"/>
    <property type="evidence" value="ECO:0007669"/>
    <property type="project" value="UniProtKB-KW"/>
</dbReference>
<dbReference type="InterPro" id="IPR002842">
    <property type="entry name" value="ATPase_V1_Esu"/>
</dbReference>
<dbReference type="InterPro" id="IPR028987">
    <property type="entry name" value="ATP_synth_B-like_membr_sf"/>
</dbReference>
<evidence type="ECO:0000256" key="5">
    <source>
        <dbReference type="ARBA" id="ARBA00023310"/>
    </source>
</evidence>
<dbReference type="SUPFAM" id="SSF81573">
    <property type="entry name" value="F1F0 ATP synthase subunit B, membrane domain"/>
    <property type="match status" value="1"/>
</dbReference>
<dbReference type="Pfam" id="PF01991">
    <property type="entry name" value="vATP-synt_E"/>
    <property type="match status" value="1"/>
</dbReference>